<organism evidence="1 2">
    <name type="scientific">Paraburkholderia bannensis</name>
    <dbReference type="NCBI Taxonomy" id="765414"/>
    <lineage>
        <taxon>Bacteria</taxon>
        <taxon>Pseudomonadati</taxon>
        <taxon>Pseudomonadota</taxon>
        <taxon>Betaproteobacteria</taxon>
        <taxon>Burkholderiales</taxon>
        <taxon>Burkholderiaceae</taxon>
        <taxon>Paraburkholderia</taxon>
    </lineage>
</organism>
<evidence type="ECO:0000313" key="2">
    <source>
        <dbReference type="Proteomes" id="UP000571554"/>
    </source>
</evidence>
<name>A0A7W9WTX9_9BURK</name>
<comment type="caution">
    <text evidence="1">The sequence shown here is derived from an EMBL/GenBank/DDBJ whole genome shotgun (WGS) entry which is preliminary data.</text>
</comment>
<dbReference type="Proteomes" id="UP000571554">
    <property type="component" value="Unassembled WGS sequence"/>
</dbReference>
<keyword evidence="2" id="KW-1185">Reference proteome</keyword>
<proteinExistence type="predicted"/>
<protein>
    <recommendedName>
        <fullName evidence="3">Helicase</fullName>
    </recommendedName>
</protein>
<evidence type="ECO:0008006" key="3">
    <source>
        <dbReference type="Google" id="ProtNLM"/>
    </source>
</evidence>
<reference evidence="1 2" key="1">
    <citation type="submission" date="2020-08" db="EMBL/GenBank/DDBJ databases">
        <title>Above-ground endophytic microbial communities from plants in different locations in the United States.</title>
        <authorList>
            <person name="Frank C."/>
        </authorList>
    </citation>
    <scope>NUCLEOTIDE SEQUENCE [LARGE SCALE GENOMIC DNA]</scope>
    <source>
        <strain evidence="1 2">WP4_2_2</strain>
    </source>
</reference>
<evidence type="ECO:0000313" key="1">
    <source>
        <dbReference type="EMBL" id="MBB6104069.1"/>
    </source>
</evidence>
<dbReference type="EMBL" id="JACHBW010000011">
    <property type="protein sequence ID" value="MBB6104069.1"/>
    <property type="molecule type" value="Genomic_DNA"/>
</dbReference>
<dbReference type="RefSeq" id="WP_183725993.1">
    <property type="nucleotide sequence ID" value="NZ_JACHBW010000011.1"/>
</dbReference>
<dbReference type="AlphaFoldDB" id="A0A7W9WTX9"/>
<accession>A0A7W9WTX9</accession>
<gene>
    <name evidence="1" type="ORF">F4827_003928</name>
</gene>
<sequence>MSWFIYEVPEFNEDAARIEPFSDLRSRVVKLSGQAMADELESVRENAASTANTPTRALPGAENPHVFPIPYADSMILVGFIFELAREGRQLVVSPVEMPWLKDAVQAAS</sequence>